<feature type="transmembrane region" description="Helical" evidence="1">
    <location>
        <begin position="37"/>
        <end position="53"/>
    </location>
</feature>
<protein>
    <submittedName>
        <fullName evidence="2">Uncharacterized protein</fullName>
    </submittedName>
</protein>
<keyword evidence="1" id="KW-1133">Transmembrane helix</keyword>
<sequence>MGMTLALIAVLSCFLFAELFQLLVKNILNKKRTPYEWQYFPLFSILFLALYTLQKVTLFPPPIAIFLKLGLLYSCIGMGILFCLFCMRYTHYQTYIFILNWLKRDDGNRLS</sequence>
<gene>
    <name evidence="2" type="ORF">BACCIP111899_02916</name>
</gene>
<evidence type="ECO:0000313" key="3">
    <source>
        <dbReference type="Proteomes" id="UP000789423"/>
    </source>
</evidence>
<evidence type="ECO:0000256" key="1">
    <source>
        <dbReference type="SAM" id="Phobius"/>
    </source>
</evidence>
<dbReference type="Proteomes" id="UP000789423">
    <property type="component" value="Unassembled WGS sequence"/>
</dbReference>
<dbReference type="EMBL" id="CAKJTI010000016">
    <property type="protein sequence ID" value="CAG9613697.1"/>
    <property type="molecule type" value="Genomic_DNA"/>
</dbReference>
<comment type="caution">
    <text evidence="2">The sequence shown here is derived from an EMBL/GenBank/DDBJ whole genome shotgun (WGS) entry which is preliminary data.</text>
</comment>
<evidence type="ECO:0000313" key="2">
    <source>
        <dbReference type="EMBL" id="CAG9613697.1"/>
    </source>
</evidence>
<reference evidence="2 3" key="1">
    <citation type="submission" date="2021-10" db="EMBL/GenBank/DDBJ databases">
        <authorList>
            <person name="Criscuolo A."/>
        </authorList>
    </citation>
    <scope>NUCLEOTIDE SEQUENCE [LARGE SCALE GENOMIC DNA]</scope>
    <source>
        <strain evidence="3">CIP 111899</strain>
    </source>
</reference>
<organism evidence="2 3">
    <name type="scientific">Bacillus rhizoplanae</name>
    <dbReference type="NCBI Taxonomy" id="2880966"/>
    <lineage>
        <taxon>Bacteria</taxon>
        <taxon>Bacillati</taxon>
        <taxon>Bacillota</taxon>
        <taxon>Bacilli</taxon>
        <taxon>Bacillales</taxon>
        <taxon>Bacillaceae</taxon>
        <taxon>Bacillus</taxon>
    </lineage>
</organism>
<feature type="transmembrane region" description="Helical" evidence="1">
    <location>
        <begin position="65"/>
        <end position="90"/>
    </location>
</feature>
<accession>A0ABM8YD38</accession>
<proteinExistence type="predicted"/>
<keyword evidence="1" id="KW-0812">Transmembrane</keyword>
<keyword evidence="1" id="KW-0472">Membrane</keyword>
<name>A0ABM8YD38_9BACI</name>
<keyword evidence="3" id="KW-1185">Reference proteome</keyword>